<proteinExistence type="predicted"/>
<name>A0ABR1TFS7_9PEZI</name>
<comment type="caution">
    <text evidence="2">The sequence shown here is derived from an EMBL/GenBank/DDBJ whole genome shotgun (WGS) entry which is preliminary data.</text>
</comment>
<feature type="compositionally biased region" description="Basic residues" evidence="1">
    <location>
        <begin position="113"/>
        <end position="128"/>
    </location>
</feature>
<evidence type="ECO:0000313" key="3">
    <source>
        <dbReference type="Proteomes" id="UP001444661"/>
    </source>
</evidence>
<feature type="compositionally biased region" description="Basic and acidic residues" evidence="1">
    <location>
        <begin position="57"/>
        <end position="71"/>
    </location>
</feature>
<dbReference type="Proteomes" id="UP001444661">
    <property type="component" value="Unassembled WGS sequence"/>
</dbReference>
<evidence type="ECO:0000313" key="2">
    <source>
        <dbReference type="EMBL" id="KAK8045482.1"/>
    </source>
</evidence>
<feature type="region of interest" description="Disordered" evidence="1">
    <location>
        <begin position="438"/>
        <end position="489"/>
    </location>
</feature>
<sequence length="489" mass="55249">MAGKKTPKGNPQDEQGKHGSHGRCYDRGRRDKRGRRGQNGSTDDNSAVDISELLLDQMRREMNRRDQEARHNRAMAQNKRKSKEPSQQAQQAHTPRKLPKRSSDGRVNQAHLAKPRRNPARSGQKKPTKPSDKGTRTTQNASSVRDSRHTQEIKQRLQDLYMRAKHARRAYEESARSSDRDAASQDEVAILRELISEGNATGVLANDLDKIPSAHPQETGNGKRLCWVCKIGSHSANMCIQARPDKESKPTKDHQAFWGDYPSGMTFVCPIHPCVPGHGLDECPYLLQFLSNRRLLESLFSWMGPERAGLPPLYTELLDVNELARRLEKPLDKMPLSVGLSWNKWRLYDWWFKERLTYDETPPSLPKEDGRHKNKFPQTAHRGPLRHGNIDSLITHLKAVRDAAQCSKPAALQQIKVEEAEYSKNSTNGPHTCYGFPLATQDTPNAESNIKVEDTDELQMHSRDPTPPSSSEASQGPIGQTTGRCSYRQ</sequence>
<dbReference type="EMBL" id="JAQQWK010000003">
    <property type="protein sequence ID" value="KAK8045482.1"/>
    <property type="molecule type" value="Genomic_DNA"/>
</dbReference>
<evidence type="ECO:0000256" key="1">
    <source>
        <dbReference type="SAM" id="MobiDB-lite"/>
    </source>
</evidence>
<feature type="compositionally biased region" description="Polar residues" evidence="1">
    <location>
        <begin position="469"/>
        <end position="489"/>
    </location>
</feature>
<feature type="region of interest" description="Disordered" evidence="1">
    <location>
        <begin position="1"/>
        <end position="153"/>
    </location>
</feature>
<gene>
    <name evidence="2" type="ORF">PG993_005506</name>
</gene>
<organism evidence="2 3">
    <name type="scientific">Apiospora rasikravindrae</name>
    <dbReference type="NCBI Taxonomy" id="990691"/>
    <lineage>
        <taxon>Eukaryota</taxon>
        <taxon>Fungi</taxon>
        <taxon>Dikarya</taxon>
        <taxon>Ascomycota</taxon>
        <taxon>Pezizomycotina</taxon>
        <taxon>Sordariomycetes</taxon>
        <taxon>Xylariomycetidae</taxon>
        <taxon>Amphisphaeriales</taxon>
        <taxon>Apiosporaceae</taxon>
        <taxon>Apiospora</taxon>
    </lineage>
</organism>
<feature type="compositionally biased region" description="Basic and acidic residues" evidence="1">
    <location>
        <begin position="450"/>
        <end position="464"/>
    </location>
</feature>
<accession>A0ABR1TFS7</accession>
<protein>
    <submittedName>
        <fullName evidence="2">Uncharacterized protein</fullName>
    </submittedName>
</protein>
<feature type="region of interest" description="Disordered" evidence="1">
    <location>
        <begin position="361"/>
        <end position="387"/>
    </location>
</feature>
<keyword evidence="3" id="KW-1185">Reference proteome</keyword>
<reference evidence="2 3" key="1">
    <citation type="submission" date="2023-01" db="EMBL/GenBank/DDBJ databases">
        <title>Analysis of 21 Apiospora genomes using comparative genomics revels a genus with tremendous synthesis potential of carbohydrate active enzymes and secondary metabolites.</title>
        <authorList>
            <person name="Sorensen T."/>
        </authorList>
    </citation>
    <scope>NUCLEOTIDE SEQUENCE [LARGE SCALE GENOMIC DNA]</scope>
    <source>
        <strain evidence="2 3">CBS 33761</strain>
    </source>
</reference>